<dbReference type="RefSeq" id="WP_230528462.1">
    <property type="nucleotide sequence ID" value="NZ_JAJGAK010000006.1"/>
</dbReference>
<dbReference type="PANTHER" id="PTHR11527">
    <property type="entry name" value="HEAT-SHOCK PROTEIN 20 FAMILY MEMBER"/>
    <property type="match status" value="1"/>
</dbReference>
<dbReference type="CDD" id="cd06464">
    <property type="entry name" value="ACD_sHsps-like"/>
    <property type="match status" value="1"/>
</dbReference>
<name>A0ABS8JM77_9GAMM</name>
<feature type="domain" description="SHSP" evidence="3">
    <location>
        <begin position="38"/>
        <end position="148"/>
    </location>
</feature>
<dbReference type="SUPFAM" id="SSF49764">
    <property type="entry name" value="HSP20-like chaperones"/>
    <property type="match status" value="1"/>
</dbReference>
<dbReference type="Gene3D" id="2.60.40.790">
    <property type="match status" value="1"/>
</dbReference>
<gene>
    <name evidence="4" type="ORF">LK996_16445</name>
</gene>
<organism evidence="4 5">
    <name type="scientific">Noviluteimonas lactosilytica</name>
    <dbReference type="NCBI Taxonomy" id="2888523"/>
    <lineage>
        <taxon>Bacteria</taxon>
        <taxon>Pseudomonadati</taxon>
        <taxon>Pseudomonadota</taxon>
        <taxon>Gammaproteobacteria</taxon>
        <taxon>Lysobacterales</taxon>
        <taxon>Lysobacteraceae</taxon>
        <taxon>Noviluteimonas</taxon>
    </lineage>
</organism>
<evidence type="ECO:0000259" key="3">
    <source>
        <dbReference type="PROSITE" id="PS01031"/>
    </source>
</evidence>
<comment type="similarity">
    <text evidence="1 2">Belongs to the small heat shock protein (HSP20) family.</text>
</comment>
<comment type="caution">
    <text evidence="4">The sequence shown here is derived from an EMBL/GenBank/DDBJ whole genome shotgun (WGS) entry which is preliminary data.</text>
</comment>
<evidence type="ECO:0000313" key="4">
    <source>
        <dbReference type="EMBL" id="MCC8364662.1"/>
    </source>
</evidence>
<keyword evidence="5" id="KW-1185">Reference proteome</keyword>
<dbReference type="InterPro" id="IPR031107">
    <property type="entry name" value="Small_HSP"/>
</dbReference>
<sequence>MTLPTRWNPLRQLAGFEPFPEIDSLMRAMARSSTGARQFEDAMELRLDVNEDDDAYVVSVDMPGVRKEDIDVSVDGKQVSIRAEVNRELHQGKGKEIHRERFAGEAFRTFSLPLDIDGANAKAAYDGGVLSLTLPKMAKGSARQLPIN</sequence>
<proteinExistence type="inferred from homology"/>
<dbReference type="PROSITE" id="PS01031">
    <property type="entry name" value="SHSP"/>
    <property type="match status" value="1"/>
</dbReference>
<dbReference type="EMBL" id="JAJGAK010000006">
    <property type="protein sequence ID" value="MCC8364662.1"/>
    <property type="molecule type" value="Genomic_DNA"/>
</dbReference>
<evidence type="ECO:0000256" key="1">
    <source>
        <dbReference type="PROSITE-ProRule" id="PRU00285"/>
    </source>
</evidence>
<evidence type="ECO:0000256" key="2">
    <source>
        <dbReference type="RuleBase" id="RU003616"/>
    </source>
</evidence>
<dbReference type="InterPro" id="IPR008978">
    <property type="entry name" value="HSP20-like_chaperone"/>
</dbReference>
<dbReference type="InterPro" id="IPR002068">
    <property type="entry name" value="A-crystallin/Hsp20_dom"/>
</dbReference>
<accession>A0ABS8JM77</accession>
<evidence type="ECO:0000313" key="5">
    <source>
        <dbReference type="Proteomes" id="UP001165293"/>
    </source>
</evidence>
<reference evidence="4" key="1">
    <citation type="submission" date="2021-10" db="EMBL/GenBank/DDBJ databases">
        <authorList>
            <person name="Lyu M."/>
            <person name="Wang X."/>
            <person name="Meng X."/>
            <person name="Xu K."/>
        </authorList>
    </citation>
    <scope>NUCLEOTIDE SEQUENCE</scope>
    <source>
        <strain evidence="4">A6</strain>
    </source>
</reference>
<dbReference type="Pfam" id="PF00011">
    <property type="entry name" value="HSP20"/>
    <property type="match status" value="1"/>
</dbReference>
<dbReference type="Proteomes" id="UP001165293">
    <property type="component" value="Unassembled WGS sequence"/>
</dbReference>
<protein>
    <submittedName>
        <fullName evidence="4">Hsp20/alpha crystallin family protein</fullName>
    </submittedName>
</protein>